<dbReference type="InterPro" id="IPR006311">
    <property type="entry name" value="TAT_signal"/>
</dbReference>
<dbReference type="SUPFAM" id="SSF53649">
    <property type="entry name" value="Alkaline phosphatase-like"/>
    <property type="match status" value="1"/>
</dbReference>
<protein>
    <submittedName>
        <fullName evidence="1">Alkaline phosphatase family protein</fullName>
    </submittedName>
</protein>
<dbReference type="InterPro" id="IPR017850">
    <property type="entry name" value="Alkaline_phosphatase_core_sf"/>
</dbReference>
<dbReference type="EMBL" id="SRRO01000001">
    <property type="protein sequence ID" value="TGN66732.1"/>
    <property type="molecule type" value="Genomic_DNA"/>
</dbReference>
<dbReference type="AlphaFoldDB" id="A0A4Z1CP46"/>
<name>A0A4Z1CP46_9ACTN</name>
<keyword evidence="2" id="KW-1185">Reference proteome</keyword>
<dbReference type="OrthoDB" id="9771966at2"/>
<dbReference type="PROSITE" id="PS51318">
    <property type="entry name" value="TAT"/>
    <property type="match status" value="1"/>
</dbReference>
<dbReference type="InterPro" id="IPR002591">
    <property type="entry name" value="Phosphodiest/P_Trfase"/>
</dbReference>
<organism evidence="1 2">
    <name type="scientific">Nocardioides eburneiflavus</name>
    <dbReference type="NCBI Taxonomy" id="2518372"/>
    <lineage>
        <taxon>Bacteria</taxon>
        <taxon>Bacillati</taxon>
        <taxon>Actinomycetota</taxon>
        <taxon>Actinomycetes</taxon>
        <taxon>Propionibacteriales</taxon>
        <taxon>Nocardioidaceae</taxon>
        <taxon>Nocardioides</taxon>
    </lineage>
</organism>
<sequence length="441" mass="47355">MCGPSHRAAPSRAFERGREEIRTGRRTLLVAGAAGVAISTATSSLPRAAAAASAGTRRRAYVLVLDGCRPDEITRELMPRTSALRDGGLHHPRATSLPVMETIPNHVMMMSGVRPDRSGVPANSILDRTTGEVRDMDRPEDIRVRTIIERLNRNGLTTGTVLSKEYLYGIFGGRATHRWEPAPIVPVSGHAPDLFTMEATLAMVEEHDPHLVLVNLGDIDRLGHSDLTGPLGARAARQAALAATDVQVGRFVDLLKTSGRWTTSLVVVLADHSMDWSLPHQLIHLTPVLEADPLLAGNVAIADNGGADLLYWTGDPALLDAAVERMRALASAVPGVLAAHDPRVTPALRTGPLGGDVVVYAKAGWRFSDPDQWSNPIPGNHGHPATMPIPFFLAGGHRRVPRRVTSSRRAATIDVAPTLADFFGVGAPRGGYDGRSRLPRR</sequence>
<dbReference type="RefSeq" id="WP_135841178.1">
    <property type="nucleotide sequence ID" value="NZ_SRRO01000001.1"/>
</dbReference>
<dbReference type="Gene3D" id="3.40.720.10">
    <property type="entry name" value="Alkaline Phosphatase, subunit A"/>
    <property type="match status" value="1"/>
</dbReference>
<accession>A0A4Z1CP46</accession>
<proteinExistence type="predicted"/>
<evidence type="ECO:0000313" key="1">
    <source>
        <dbReference type="EMBL" id="TGN66732.1"/>
    </source>
</evidence>
<dbReference type="PANTHER" id="PTHR10151">
    <property type="entry name" value="ECTONUCLEOTIDE PYROPHOSPHATASE/PHOSPHODIESTERASE"/>
    <property type="match status" value="1"/>
</dbReference>
<comment type="caution">
    <text evidence="1">The sequence shown here is derived from an EMBL/GenBank/DDBJ whole genome shotgun (WGS) entry which is preliminary data.</text>
</comment>
<dbReference type="Pfam" id="PF01663">
    <property type="entry name" value="Phosphodiest"/>
    <property type="match status" value="1"/>
</dbReference>
<reference evidence="1 2" key="1">
    <citation type="submission" date="2019-04" db="EMBL/GenBank/DDBJ databases">
        <title>Three New Species of Nocardioides, Nocardioides euryhalodurans sp. nov., Nocardioides seonyuensis sp. nov. and Nocardioides eburneoflavus sp. nov. Isolated from Soil.</title>
        <authorList>
            <person name="Roh S.G."/>
            <person name="Lee C."/>
            <person name="Kim M.-K."/>
            <person name="Kim S.B."/>
        </authorList>
    </citation>
    <scope>NUCLEOTIDE SEQUENCE [LARGE SCALE GENOMIC DNA]</scope>
    <source>
        <strain evidence="1 2">MMS17-SY213</strain>
    </source>
</reference>
<dbReference type="GO" id="GO:0016787">
    <property type="term" value="F:hydrolase activity"/>
    <property type="evidence" value="ECO:0007669"/>
    <property type="project" value="UniProtKB-ARBA"/>
</dbReference>
<dbReference type="Proteomes" id="UP000297496">
    <property type="component" value="Unassembled WGS sequence"/>
</dbReference>
<gene>
    <name evidence="1" type="ORF">EXE59_07760</name>
</gene>
<evidence type="ECO:0000313" key="2">
    <source>
        <dbReference type="Proteomes" id="UP000297496"/>
    </source>
</evidence>
<dbReference type="PANTHER" id="PTHR10151:SF120">
    <property type="entry name" value="BIS(5'-ADENOSYL)-TRIPHOSPHATASE"/>
    <property type="match status" value="1"/>
</dbReference>